<proteinExistence type="predicted"/>
<dbReference type="AlphaFoldDB" id="A0A371G0H7"/>
<protein>
    <submittedName>
        <fullName evidence="2">Uncharacterized protein</fullName>
    </submittedName>
</protein>
<evidence type="ECO:0000313" key="3">
    <source>
        <dbReference type="Proteomes" id="UP000257109"/>
    </source>
</evidence>
<feature type="compositionally biased region" description="Polar residues" evidence="1">
    <location>
        <begin position="54"/>
        <end position="63"/>
    </location>
</feature>
<feature type="non-terminal residue" evidence="2">
    <location>
        <position position="1"/>
    </location>
</feature>
<dbReference type="Proteomes" id="UP000257109">
    <property type="component" value="Unassembled WGS sequence"/>
</dbReference>
<reference evidence="2" key="1">
    <citation type="submission" date="2018-05" db="EMBL/GenBank/DDBJ databases">
        <title>Draft genome of Mucuna pruriens seed.</title>
        <authorList>
            <person name="Nnadi N.E."/>
            <person name="Vos R."/>
            <person name="Hasami M.H."/>
            <person name="Devisetty U.K."/>
            <person name="Aguiy J.C."/>
        </authorList>
    </citation>
    <scope>NUCLEOTIDE SEQUENCE [LARGE SCALE GENOMIC DNA]</scope>
    <source>
        <strain evidence="2">JCA_2017</strain>
    </source>
</reference>
<comment type="caution">
    <text evidence="2">The sequence shown here is derived from an EMBL/GenBank/DDBJ whole genome shotgun (WGS) entry which is preliminary data.</text>
</comment>
<keyword evidence="3" id="KW-1185">Reference proteome</keyword>
<sequence length="197" mass="22710">MEQKRHDMIFFSQIFINGAEDKWIRKGEGARFGTGVSVVENSSTTGQQKRKVSTRNGSNSVDTTEPPEELYFSYGPLEVELLKYLHIHKLVSSCSLKREKQILHCCSKIYNVFLHSELSEEPPAETQRSPKRQQFKFSATIIHASQDQQSYKVRRIWIAVNQLITSVCFSQHRRLNPTFQGQIEYARMPSKSAGKRI</sequence>
<evidence type="ECO:0000256" key="1">
    <source>
        <dbReference type="SAM" id="MobiDB-lite"/>
    </source>
</evidence>
<organism evidence="2 3">
    <name type="scientific">Mucuna pruriens</name>
    <name type="common">Velvet bean</name>
    <name type="synonym">Dolichos pruriens</name>
    <dbReference type="NCBI Taxonomy" id="157652"/>
    <lineage>
        <taxon>Eukaryota</taxon>
        <taxon>Viridiplantae</taxon>
        <taxon>Streptophyta</taxon>
        <taxon>Embryophyta</taxon>
        <taxon>Tracheophyta</taxon>
        <taxon>Spermatophyta</taxon>
        <taxon>Magnoliopsida</taxon>
        <taxon>eudicotyledons</taxon>
        <taxon>Gunneridae</taxon>
        <taxon>Pentapetalae</taxon>
        <taxon>rosids</taxon>
        <taxon>fabids</taxon>
        <taxon>Fabales</taxon>
        <taxon>Fabaceae</taxon>
        <taxon>Papilionoideae</taxon>
        <taxon>50 kb inversion clade</taxon>
        <taxon>NPAAA clade</taxon>
        <taxon>indigoferoid/millettioid clade</taxon>
        <taxon>Phaseoleae</taxon>
        <taxon>Mucuna</taxon>
    </lineage>
</organism>
<accession>A0A371G0H7</accession>
<feature type="region of interest" description="Disordered" evidence="1">
    <location>
        <begin position="39"/>
        <end position="65"/>
    </location>
</feature>
<dbReference type="EMBL" id="QJKJ01007174">
    <property type="protein sequence ID" value="RDX84020.1"/>
    <property type="molecule type" value="Genomic_DNA"/>
</dbReference>
<gene>
    <name evidence="2" type="ORF">CR513_34998</name>
</gene>
<name>A0A371G0H7_MUCPR</name>
<evidence type="ECO:0000313" key="2">
    <source>
        <dbReference type="EMBL" id="RDX84020.1"/>
    </source>
</evidence>